<dbReference type="PANTHER" id="PTHR47942:SF16">
    <property type="entry name" value="PENTATRICOPEPTIDE REPEAT DOMAIN CONTAINING PROTEIN-RELATED"/>
    <property type="match status" value="1"/>
</dbReference>
<organism evidence="3 5">
    <name type="scientific">Cannabis sativa</name>
    <name type="common">Hemp</name>
    <name type="synonym">Marijuana</name>
    <dbReference type="NCBI Taxonomy" id="3483"/>
    <lineage>
        <taxon>Eukaryota</taxon>
        <taxon>Viridiplantae</taxon>
        <taxon>Streptophyta</taxon>
        <taxon>Embryophyta</taxon>
        <taxon>Tracheophyta</taxon>
        <taxon>Spermatophyta</taxon>
        <taxon>Magnoliopsida</taxon>
        <taxon>eudicotyledons</taxon>
        <taxon>Gunneridae</taxon>
        <taxon>Pentapetalae</taxon>
        <taxon>rosids</taxon>
        <taxon>fabids</taxon>
        <taxon>Rosales</taxon>
        <taxon>Cannabaceae</taxon>
        <taxon>Cannabis</taxon>
    </lineage>
</organism>
<evidence type="ECO:0000256" key="2">
    <source>
        <dbReference type="PROSITE-ProRule" id="PRU00708"/>
    </source>
</evidence>
<sequence length="158" mass="18125">MGYVLDLLTWWDIERMTESKRMERMVTFLVGKKDEAYWILEEMKISGCKPHTVTYNAKIHGFCIENDFDAAYKVLDHMVEEECKPNGFAPFSEGRKKIVDGLCEKGDMELLIKVLSSLGNANLIGVDTWELVICSMAYKKEILSISNVYEKLNSLMVP</sequence>
<dbReference type="PANTHER" id="PTHR47942">
    <property type="entry name" value="TETRATRICOPEPTIDE REPEAT (TPR)-LIKE SUPERFAMILY PROTEIN-RELATED"/>
    <property type="match status" value="1"/>
</dbReference>
<keyword evidence="6" id="KW-1185">Reference proteome</keyword>
<dbReference type="NCBIfam" id="TIGR00756">
    <property type="entry name" value="PPR"/>
    <property type="match status" value="1"/>
</dbReference>
<dbReference type="InterPro" id="IPR051222">
    <property type="entry name" value="PPR/CCM1_RNA-binding"/>
</dbReference>
<evidence type="ECO:0008006" key="7">
    <source>
        <dbReference type="Google" id="ProtNLM"/>
    </source>
</evidence>
<reference evidence="5 6" key="1">
    <citation type="journal article" date="2020" name="bioRxiv">
        <title>Sequence and annotation of 42 cannabis genomes reveals extensive copy number variation in cannabinoid synthesis and pathogen resistance genes.</title>
        <authorList>
            <person name="Mckernan K.J."/>
            <person name="Helbert Y."/>
            <person name="Kane L.T."/>
            <person name="Ebling H."/>
            <person name="Zhang L."/>
            <person name="Liu B."/>
            <person name="Eaton Z."/>
            <person name="Mclaughlin S."/>
            <person name="Kingan S."/>
            <person name="Baybayan P."/>
            <person name="Concepcion G."/>
            <person name="Jordan M."/>
            <person name="Riva A."/>
            <person name="Barbazuk W."/>
            <person name="Harkins T."/>
        </authorList>
    </citation>
    <scope>NUCLEOTIDE SEQUENCE [LARGE SCALE GENOMIC DNA]</scope>
    <source>
        <strain evidence="5 6">cv. Jamaican Lion 4</strain>
        <strain evidence="4">Father</strain>
        <strain evidence="3">Mother</strain>
        <tissue evidence="3">Leaf</tissue>
    </source>
</reference>
<dbReference type="Gene3D" id="1.25.40.10">
    <property type="entry name" value="Tetratricopeptide repeat domain"/>
    <property type="match status" value="1"/>
</dbReference>
<dbReference type="Proteomes" id="UP000583929">
    <property type="component" value="Unassembled WGS sequence"/>
</dbReference>
<dbReference type="PROSITE" id="PS51375">
    <property type="entry name" value="PPR"/>
    <property type="match status" value="1"/>
</dbReference>
<dbReference type="InterPro" id="IPR011990">
    <property type="entry name" value="TPR-like_helical_dom_sf"/>
</dbReference>
<dbReference type="Pfam" id="PF01535">
    <property type="entry name" value="PPR"/>
    <property type="match status" value="1"/>
</dbReference>
<feature type="repeat" description="PPR" evidence="2">
    <location>
        <begin position="51"/>
        <end position="85"/>
    </location>
</feature>
<dbReference type="AlphaFoldDB" id="A0A7J6DVU9"/>
<evidence type="ECO:0000256" key="1">
    <source>
        <dbReference type="ARBA" id="ARBA00022737"/>
    </source>
</evidence>
<accession>A0A7J6DVU9</accession>
<dbReference type="Pfam" id="PF13041">
    <property type="entry name" value="PPR_2"/>
    <property type="match status" value="1"/>
</dbReference>
<dbReference type="EMBL" id="JAATIP010000389">
    <property type="protein sequence ID" value="KAF4349659.1"/>
    <property type="molecule type" value="Genomic_DNA"/>
</dbReference>
<keyword evidence="1" id="KW-0677">Repeat</keyword>
<dbReference type="Proteomes" id="UP000525078">
    <property type="component" value="Unassembled WGS sequence"/>
</dbReference>
<dbReference type="EMBL" id="JAATIQ010000553">
    <property type="protein sequence ID" value="KAF4351570.1"/>
    <property type="molecule type" value="Genomic_DNA"/>
</dbReference>
<comment type="caution">
    <text evidence="3">The sequence shown here is derived from an EMBL/GenBank/DDBJ whole genome shotgun (WGS) entry which is preliminary data.</text>
</comment>
<name>A0A7J6DVU9_CANSA</name>
<evidence type="ECO:0000313" key="5">
    <source>
        <dbReference type="Proteomes" id="UP000525078"/>
    </source>
</evidence>
<evidence type="ECO:0000313" key="4">
    <source>
        <dbReference type="EMBL" id="KAF4351570.1"/>
    </source>
</evidence>
<proteinExistence type="predicted"/>
<dbReference type="InterPro" id="IPR002885">
    <property type="entry name" value="PPR_rpt"/>
</dbReference>
<protein>
    <recommendedName>
        <fullName evidence="7">Pentatricopeptide repeat-containing protein</fullName>
    </recommendedName>
</protein>
<evidence type="ECO:0000313" key="3">
    <source>
        <dbReference type="EMBL" id="KAF4349659.1"/>
    </source>
</evidence>
<evidence type="ECO:0000313" key="6">
    <source>
        <dbReference type="Proteomes" id="UP000583929"/>
    </source>
</evidence>
<gene>
    <name evidence="3" type="ORF">F8388_019619</name>
    <name evidence="4" type="ORF">G4B88_000608</name>
</gene>